<keyword evidence="7" id="KW-0630">Potassium</keyword>
<dbReference type="InterPro" id="IPR010617">
    <property type="entry name" value="TMEM175-like"/>
</dbReference>
<evidence type="ECO:0000256" key="12">
    <source>
        <dbReference type="ARBA" id="ARBA00034430"/>
    </source>
</evidence>
<feature type="transmembrane region" description="Helical" evidence="14">
    <location>
        <begin position="7"/>
        <end position="24"/>
    </location>
</feature>
<keyword evidence="10 14" id="KW-0472">Membrane</keyword>
<keyword evidence="8 14" id="KW-1133">Transmembrane helix</keyword>
<evidence type="ECO:0000256" key="9">
    <source>
        <dbReference type="ARBA" id="ARBA00023065"/>
    </source>
</evidence>
<dbReference type="RefSeq" id="WP_274260805.1">
    <property type="nucleotide sequence ID" value="NZ_CP117884.1"/>
</dbReference>
<evidence type="ECO:0000256" key="7">
    <source>
        <dbReference type="ARBA" id="ARBA00022958"/>
    </source>
</evidence>
<dbReference type="EMBL" id="CP117884">
    <property type="protein sequence ID" value="WDF82980.1"/>
    <property type="molecule type" value="Genomic_DNA"/>
</dbReference>
<evidence type="ECO:0000256" key="14">
    <source>
        <dbReference type="SAM" id="Phobius"/>
    </source>
</evidence>
<protein>
    <submittedName>
        <fullName evidence="15">TMEM175 family protein</fullName>
    </submittedName>
</protein>
<dbReference type="PANTHER" id="PTHR31462">
    <property type="entry name" value="ENDOSOMAL/LYSOSOMAL POTASSIUM CHANNEL TMEM175"/>
    <property type="match status" value="1"/>
</dbReference>
<comment type="catalytic activity">
    <reaction evidence="12">
        <text>K(+)(in) = K(+)(out)</text>
        <dbReference type="Rhea" id="RHEA:29463"/>
        <dbReference type="ChEBI" id="CHEBI:29103"/>
    </reaction>
</comment>
<feature type="transmembrane region" description="Helical" evidence="14">
    <location>
        <begin position="143"/>
        <end position="165"/>
    </location>
</feature>
<evidence type="ECO:0000256" key="5">
    <source>
        <dbReference type="ARBA" id="ARBA00022692"/>
    </source>
</evidence>
<dbReference type="PANTHER" id="PTHR31462:SF5">
    <property type="entry name" value="ENDOSOMAL_LYSOSOMAL PROTON CHANNEL TMEM175"/>
    <property type="match status" value="1"/>
</dbReference>
<evidence type="ECO:0000256" key="3">
    <source>
        <dbReference type="ARBA" id="ARBA00022448"/>
    </source>
</evidence>
<gene>
    <name evidence="15" type="ORF">PQ472_01685</name>
</gene>
<evidence type="ECO:0000256" key="4">
    <source>
        <dbReference type="ARBA" id="ARBA00022538"/>
    </source>
</evidence>
<evidence type="ECO:0000256" key="11">
    <source>
        <dbReference type="ARBA" id="ARBA00023303"/>
    </source>
</evidence>
<keyword evidence="6" id="KW-0631">Potassium channel</keyword>
<dbReference type="Pfam" id="PF06736">
    <property type="entry name" value="TMEM175"/>
    <property type="match status" value="1"/>
</dbReference>
<comment type="similarity">
    <text evidence="2">Belongs to the TMEM175 family.</text>
</comment>
<evidence type="ECO:0000313" key="16">
    <source>
        <dbReference type="Proteomes" id="UP001220377"/>
    </source>
</evidence>
<evidence type="ECO:0000256" key="13">
    <source>
        <dbReference type="SAM" id="MobiDB-lite"/>
    </source>
</evidence>
<name>A0ABY7WS23_9LACO</name>
<proteinExistence type="inferred from homology"/>
<reference evidence="15 16" key="1">
    <citation type="submission" date="2023-02" db="EMBL/GenBank/DDBJ databases">
        <title>Genome sequence of Lacticaseibacillus sp. KACC 23028.</title>
        <authorList>
            <person name="Kim S."/>
            <person name="Heo J."/>
            <person name="Kwon S.-W."/>
        </authorList>
    </citation>
    <scope>NUCLEOTIDE SEQUENCE [LARGE SCALE GENOMIC DNA]</scope>
    <source>
        <strain evidence="15 16">KACC 23028</strain>
    </source>
</reference>
<sequence length="348" mass="39952">MNIKQRLDTFVDAVLAIIITVMVLELPNIEQSGNGGFWTLAKAVGIYGVSFCFVAGIWYQHAVAFSQVEEVPRRTIVWYLVLVFVISLIPEATRLMTVVESNFTVMAYGVLYLVVSVIQAIINRQLAHERFTDIEDMKKMYRAIYGNHSTQSWLLIVINIVLAYFFPKVSMVFWIVITVMGFFTNDSDEEALSDISSLPAKSQDNYVKLTNKDRRDFSQLMREYGKLMRQDQNDASVKEREAGIRKRLGSYGFSEETLNTWQSRFQSRAGGRRPDSTNPQVAGSAQDGDFRTQNANHHVVRDITREGDREMRENIRDQRDAGQRKQQNKKQDITRDVDDDAPKDQRPN</sequence>
<evidence type="ECO:0000256" key="6">
    <source>
        <dbReference type="ARBA" id="ARBA00022826"/>
    </source>
</evidence>
<comment type="subcellular location">
    <subcellularLocation>
        <location evidence="1">Membrane</location>
        <topology evidence="1">Multi-pass membrane protein</topology>
    </subcellularLocation>
</comment>
<keyword evidence="11" id="KW-0407">Ion channel</keyword>
<evidence type="ECO:0000256" key="2">
    <source>
        <dbReference type="ARBA" id="ARBA00006920"/>
    </source>
</evidence>
<evidence type="ECO:0000256" key="8">
    <source>
        <dbReference type="ARBA" id="ARBA00022989"/>
    </source>
</evidence>
<keyword evidence="3" id="KW-0813">Transport</keyword>
<keyword evidence="9" id="KW-0406">Ion transport</keyword>
<evidence type="ECO:0000313" key="15">
    <source>
        <dbReference type="EMBL" id="WDF82980.1"/>
    </source>
</evidence>
<keyword evidence="5 14" id="KW-0812">Transmembrane</keyword>
<feature type="transmembrane region" description="Helical" evidence="14">
    <location>
        <begin position="105"/>
        <end position="122"/>
    </location>
</feature>
<feature type="compositionally biased region" description="Basic and acidic residues" evidence="13">
    <location>
        <begin position="299"/>
        <end position="348"/>
    </location>
</feature>
<organism evidence="15 16">
    <name type="scientific">Lacticaseibacillus pabuli</name>
    <dbReference type="NCBI Taxonomy" id="3025672"/>
    <lineage>
        <taxon>Bacteria</taxon>
        <taxon>Bacillati</taxon>
        <taxon>Bacillota</taxon>
        <taxon>Bacilli</taxon>
        <taxon>Lactobacillales</taxon>
        <taxon>Lactobacillaceae</taxon>
        <taxon>Lacticaseibacillus</taxon>
    </lineage>
</organism>
<evidence type="ECO:0000256" key="1">
    <source>
        <dbReference type="ARBA" id="ARBA00004141"/>
    </source>
</evidence>
<feature type="transmembrane region" description="Helical" evidence="14">
    <location>
        <begin position="44"/>
        <end position="64"/>
    </location>
</feature>
<dbReference type="Proteomes" id="UP001220377">
    <property type="component" value="Chromosome"/>
</dbReference>
<keyword evidence="16" id="KW-1185">Reference proteome</keyword>
<evidence type="ECO:0000256" key="10">
    <source>
        <dbReference type="ARBA" id="ARBA00023136"/>
    </source>
</evidence>
<accession>A0ABY7WS23</accession>
<feature type="region of interest" description="Disordered" evidence="13">
    <location>
        <begin position="265"/>
        <end position="348"/>
    </location>
</feature>
<feature type="transmembrane region" description="Helical" evidence="14">
    <location>
        <begin position="76"/>
        <end position="93"/>
    </location>
</feature>
<keyword evidence="4" id="KW-0633">Potassium transport</keyword>